<accession>A0A8X7Q1A1</accession>
<dbReference type="EMBL" id="JAAMPC010000014">
    <property type="protein sequence ID" value="KAG2261635.1"/>
    <property type="molecule type" value="Genomic_DNA"/>
</dbReference>
<feature type="transmembrane region" description="Helical" evidence="1">
    <location>
        <begin position="16"/>
        <end position="41"/>
    </location>
</feature>
<evidence type="ECO:0000256" key="1">
    <source>
        <dbReference type="SAM" id="Phobius"/>
    </source>
</evidence>
<reference evidence="2 3" key="1">
    <citation type="submission" date="2020-02" db="EMBL/GenBank/DDBJ databases">
        <authorList>
            <person name="Ma Q."/>
            <person name="Huang Y."/>
            <person name="Song X."/>
            <person name="Pei D."/>
        </authorList>
    </citation>
    <scope>NUCLEOTIDE SEQUENCE [LARGE SCALE GENOMIC DNA]</scope>
    <source>
        <strain evidence="2">Sxm20200214</strain>
        <tissue evidence="2">Leaf</tissue>
    </source>
</reference>
<dbReference type="AlphaFoldDB" id="A0A8X7Q1A1"/>
<keyword evidence="3" id="KW-1185">Reference proteome</keyword>
<evidence type="ECO:0000313" key="2">
    <source>
        <dbReference type="EMBL" id="KAG2261635.1"/>
    </source>
</evidence>
<keyword evidence="1" id="KW-0812">Transmembrane</keyword>
<gene>
    <name evidence="2" type="ORF">Bca52824_068714</name>
</gene>
<keyword evidence="1" id="KW-0472">Membrane</keyword>
<sequence>MNGNHFPSFSFSLPGAITLITITTTTFFVTLSTSLNIVAVVTGLQLAASRPAVTVSSRRYRLEPWKRNDWISQVLWRRRPGTR</sequence>
<proteinExistence type="predicted"/>
<name>A0A8X7Q1A1_BRACI</name>
<protein>
    <submittedName>
        <fullName evidence="2">Uncharacterized protein</fullName>
    </submittedName>
</protein>
<organism evidence="2 3">
    <name type="scientific">Brassica carinata</name>
    <name type="common">Ethiopian mustard</name>
    <name type="synonym">Abyssinian cabbage</name>
    <dbReference type="NCBI Taxonomy" id="52824"/>
    <lineage>
        <taxon>Eukaryota</taxon>
        <taxon>Viridiplantae</taxon>
        <taxon>Streptophyta</taxon>
        <taxon>Embryophyta</taxon>
        <taxon>Tracheophyta</taxon>
        <taxon>Spermatophyta</taxon>
        <taxon>Magnoliopsida</taxon>
        <taxon>eudicotyledons</taxon>
        <taxon>Gunneridae</taxon>
        <taxon>Pentapetalae</taxon>
        <taxon>rosids</taxon>
        <taxon>malvids</taxon>
        <taxon>Brassicales</taxon>
        <taxon>Brassicaceae</taxon>
        <taxon>Brassiceae</taxon>
        <taxon>Brassica</taxon>
    </lineage>
</organism>
<evidence type="ECO:0000313" key="3">
    <source>
        <dbReference type="Proteomes" id="UP000886595"/>
    </source>
</evidence>
<comment type="caution">
    <text evidence="2">The sequence shown here is derived from an EMBL/GenBank/DDBJ whole genome shotgun (WGS) entry which is preliminary data.</text>
</comment>
<keyword evidence="1" id="KW-1133">Transmembrane helix</keyword>
<dbReference type="Proteomes" id="UP000886595">
    <property type="component" value="Unassembled WGS sequence"/>
</dbReference>